<dbReference type="EMBL" id="CP015285">
    <property type="protein sequence ID" value="ANC92333.1"/>
    <property type="molecule type" value="Genomic_DNA"/>
</dbReference>
<dbReference type="AlphaFoldDB" id="A0A160JH34"/>
<dbReference type="Pfam" id="PF06233">
    <property type="entry name" value="Usg"/>
    <property type="match status" value="1"/>
</dbReference>
<evidence type="ECO:0000313" key="1">
    <source>
        <dbReference type="EMBL" id="ANC92333.1"/>
    </source>
</evidence>
<reference evidence="1 2" key="1">
    <citation type="journal article" date="2013" name="Int. J. Syst. Evol. Microbiol.">
        <title>Azospirillum humicireducens sp. nov., a nitrogen-fixing bacterium isolated from a microbial fuel cell.</title>
        <authorList>
            <person name="Zhou S."/>
            <person name="Han L."/>
            <person name="Wang Y."/>
            <person name="Yang G."/>
            <person name="Zhuang L."/>
            <person name="Hu P."/>
        </authorList>
    </citation>
    <scope>NUCLEOTIDE SEQUENCE [LARGE SCALE GENOMIC DNA]</scope>
    <source>
        <strain evidence="1 2">SgZ-5</strain>
    </source>
</reference>
<dbReference type="InterPro" id="IPR009354">
    <property type="entry name" value="Usg"/>
</dbReference>
<gene>
    <name evidence="1" type="ORF">A6A40_10700</name>
</gene>
<dbReference type="STRING" id="1226968.A6A40_10700"/>
<evidence type="ECO:0000313" key="2">
    <source>
        <dbReference type="Proteomes" id="UP000077405"/>
    </source>
</evidence>
<keyword evidence="2" id="KW-1185">Reference proteome</keyword>
<dbReference type="OrthoDB" id="9811054at2"/>
<accession>A0A160JH34</accession>
<name>A0A160JH34_9PROT</name>
<organism evidence="1 2">
    <name type="scientific">Azospirillum humicireducens</name>
    <dbReference type="NCBI Taxonomy" id="1226968"/>
    <lineage>
        <taxon>Bacteria</taxon>
        <taxon>Pseudomonadati</taxon>
        <taxon>Pseudomonadota</taxon>
        <taxon>Alphaproteobacteria</taxon>
        <taxon>Rhodospirillales</taxon>
        <taxon>Azospirillaceae</taxon>
        <taxon>Azospirillum</taxon>
    </lineage>
</organism>
<dbReference type="KEGG" id="ahu:A6A40_10700"/>
<dbReference type="Proteomes" id="UP000077405">
    <property type="component" value="Chromosome"/>
</dbReference>
<proteinExistence type="predicted"/>
<sequence>MANLILQLRDFRLTTAEILYHMPDHPGLLQSYLWQDLDQAPDYPVLRRFLDFWQRNLDGKLHSVRLASQTLITPGELRHASADFLIH</sequence>
<protein>
    <submittedName>
        <fullName evidence="1">Usg family protein</fullName>
    </submittedName>
</protein>
<dbReference type="RefSeq" id="WP_063635395.1">
    <property type="nucleotide sequence ID" value="NZ_CP015285.1"/>
</dbReference>